<sequence length="434" mass="46979">MKKMLRALALACCGAMVLSLCSCAGKGTLLREADAATPLSYTERDDASFAAVTAGAQQFSTAFTAAMYERREETQNFVLSPVSVYAGLSLAAACAQGETKAQLLSALGVTEQQLSAGFAPFYRSLTADGKDDTGKQRTKLHLANAIYVNEGTQINDSCLDTLASDYYCYSYAADFWSDNRAANEAVRNFVSEQTDGLIDQNFMLSEETIFALINALYLKDVWNGYGEDLQTAGDYVFTDRYGNGVTVPFLRGYSVAGRAYEGETFTSFHADTYAGYKIKFLLPKEGYTVDDVMTAEVLSELAAVTDYAAVNEEKLERYYTRCIFPAFSASSNVDAMAVLSETFGVTDLFSPTKSDLTALTDDGAFCTGVRHVATLTVDETGIEGAAATVLPAAGDPGPDEYEDVYLDFIVDRAFGFLLTDRYDTVLFAGAIETV</sequence>
<dbReference type="Proteomes" id="UP000824044">
    <property type="component" value="Unassembled WGS sequence"/>
</dbReference>
<dbReference type="EMBL" id="DXBS01000072">
    <property type="protein sequence ID" value="HIZ24562.1"/>
    <property type="molecule type" value="Genomic_DNA"/>
</dbReference>
<dbReference type="GO" id="GO:0005615">
    <property type="term" value="C:extracellular space"/>
    <property type="evidence" value="ECO:0007669"/>
    <property type="project" value="InterPro"/>
</dbReference>
<dbReference type="InterPro" id="IPR023796">
    <property type="entry name" value="Serpin_dom"/>
</dbReference>
<dbReference type="PANTHER" id="PTHR11461">
    <property type="entry name" value="SERINE PROTEASE INHIBITOR, SERPIN"/>
    <property type="match status" value="1"/>
</dbReference>
<evidence type="ECO:0000259" key="3">
    <source>
        <dbReference type="SMART" id="SM00093"/>
    </source>
</evidence>
<name>A0A9D2DWJ4_9FIRM</name>
<reference evidence="4" key="1">
    <citation type="journal article" date="2021" name="PeerJ">
        <title>Extensive microbial diversity within the chicken gut microbiome revealed by metagenomics and culture.</title>
        <authorList>
            <person name="Gilroy R."/>
            <person name="Ravi A."/>
            <person name="Getino M."/>
            <person name="Pursley I."/>
            <person name="Horton D.L."/>
            <person name="Alikhan N.F."/>
            <person name="Baker D."/>
            <person name="Gharbi K."/>
            <person name="Hall N."/>
            <person name="Watson M."/>
            <person name="Adriaenssens E.M."/>
            <person name="Foster-Nyarko E."/>
            <person name="Jarju S."/>
            <person name="Secka A."/>
            <person name="Antonio M."/>
            <person name="Oren A."/>
            <person name="Chaudhuri R.R."/>
            <person name="La Ragione R."/>
            <person name="Hildebrand F."/>
            <person name="Pallen M.J."/>
        </authorList>
    </citation>
    <scope>NUCLEOTIDE SEQUENCE</scope>
    <source>
        <strain evidence="4">CHK33-5263</strain>
    </source>
</reference>
<dbReference type="SUPFAM" id="SSF56574">
    <property type="entry name" value="Serpins"/>
    <property type="match status" value="1"/>
</dbReference>
<dbReference type="GO" id="GO:0004867">
    <property type="term" value="F:serine-type endopeptidase inhibitor activity"/>
    <property type="evidence" value="ECO:0007669"/>
    <property type="project" value="InterPro"/>
</dbReference>
<keyword evidence="2" id="KW-0732">Signal</keyword>
<feature type="domain" description="Serpin" evidence="3">
    <location>
        <begin position="61"/>
        <end position="434"/>
    </location>
</feature>
<evidence type="ECO:0000313" key="4">
    <source>
        <dbReference type="EMBL" id="HIZ24562.1"/>
    </source>
</evidence>
<evidence type="ECO:0000313" key="5">
    <source>
        <dbReference type="Proteomes" id="UP000824044"/>
    </source>
</evidence>
<evidence type="ECO:0000256" key="1">
    <source>
        <dbReference type="RuleBase" id="RU000411"/>
    </source>
</evidence>
<evidence type="ECO:0000256" key="2">
    <source>
        <dbReference type="SAM" id="SignalP"/>
    </source>
</evidence>
<comment type="similarity">
    <text evidence="1">Belongs to the serpin family.</text>
</comment>
<organism evidence="4 5">
    <name type="scientific">Candidatus Gallimonas intestinigallinarum</name>
    <dbReference type="NCBI Taxonomy" id="2838604"/>
    <lineage>
        <taxon>Bacteria</taxon>
        <taxon>Bacillati</taxon>
        <taxon>Bacillota</taxon>
        <taxon>Clostridia</taxon>
        <taxon>Candidatus Gallimonas</taxon>
    </lineage>
</organism>
<proteinExistence type="inferred from homology"/>
<gene>
    <name evidence="4" type="ORF">H9812_03690</name>
</gene>
<feature type="signal peptide" evidence="2">
    <location>
        <begin position="1"/>
        <end position="24"/>
    </location>
</feature>
<comment type="caution">
    <text evidence="4">The sequence shown here is derived from an EMBL/GenBank/DDBJ whole genome shotgun (WGS) entry which is preliminary data.</text>
</comment>
<dbReference type="AlphaFoldDB" id="A0A9D2DWJ4"/>
<dbReference type="InterPro" id="IPR036186">
    <property type="entry name" value="Serpin_sf"/>
</dbReference>
<dbReference type="Pfam" id="PF00079">
    <property type="entry name" value="Serpin"/>
    <property type="match status" value="1"/>
</dbReference>
<dbReference type="Gene3D" id="3.30.497.10">
    <property type="entry name" value="Antithrombin, subunit I, domain 2"/>
    <property type="match status" value="1"/>
</dbReference>
<dbReference type="InterPro" id="IPR000215">
    <property type="entry name" value="Serpin_fam"/>
</dbReference>
<protein>
    <recommendedName>
        <fullName evidence="3">Serpin domain-containing protein</fullName>
    </recommendedName>
</protein>
<reference evidence="4" key="2">
    <citation type="submission" date="2021-04" db="EMBL/GenBank/DDBJ databases">
        <authorList>
            <person name="Gilroy R."/>
        </authorList>
    </citation>
    <scope>NUCLEOTIDE SEQUENCE</scope>
    <source>
        <strain evidence="4">CHK33-5263</strain>
    </source>
</reference>
<dbReference type="InterPro" id="IPR042178">
    <property type="entry name" value="Serpin_sf_1"/>
</dbReference>
<dbReference type="Gene3D" id="2.30.39.10">
    <property type="entry name" value="Alpha-1-antitrypsin, domain 1"/>
    <property type="match status" value="1"/>
</dbReference>
<dbReference type="PANTHER" id="PTHR11461:SF211">
    <property type="entry name" value="GH10112P-RELATED"/>
    <property type="match status" value="1"/>
</dbReference>
<accession>A0A9D2DWJ4</accession>
<dbReference type="SMART" id="SM00093">
    <property type="entry name" value="SERPIN"/>
    <property type="match status" value="1"/>
</dbReference>
<dbReference type="PROSITE" id="PS51257">
    <property type="entry name" value="PROKAR_LIPOPROTEIN"/>
    <property type="match status" value="1"/>
</dbReference>
<dbReference type="InterPro" id="IPR042185">
    <property type="entry name" value="Serpin_sf_2"/>
</dbReference>
<feature type="chain" id="PRO_5038822170" description="Serpin domain-containing protein" evidence="2">
    <location>
        <begin position="25"/>
        <end position="434"/>
    </location>
</feature>